<feature type="domain" description="Protein kinase" evidence="13">
    <location>
        <begin position="81"/>
        <end position="592"/>
    </location>
</feature>
<feature type="region of interest" description="Disordered" evidence="12">
    <location>
        <begin position="462"/>
        <end position="495"/>
    </location>
</feature>
<feature type="compositionally biased region" description="Polar residues" evidence="12">
    <location>
        <begin position="465"/>
        <end position="477"/>
    </location>
</feature>
<name>A0A1B6HPF7_9HEMI</name>
<evidence type="ECO:0000313" key="15">
    <source>
        <dbReference type="EMBL" id="JAS76560.1"/>
    </source>
</evidence>
<feature type="region of interest" description="Disordered" evidence="12">
    <location>
        <begin position="317"/>
        <end position="366"/>
    </location>
</feature>
<feature type="domain" description="AGC-kinase C-terminal" evidence="14">
    <location>
        <begin position="593"/>
        <end position="636"/>
    </location>
</feature>
<keyword evidence="5" id="KW-0808">Transferase</keyword>
<dbReference type="InterPro" id="IPR011009">
    <property type="entry name" value="Kinase-like_dom_sf"/>
</dbReference>
<keyword evidence="4" id="KW-0723">Serine/threonine-protein kinase</keyword>
<evidence type="ECO:0000256" key="2">
    <source>
        <dbReference type="ARBA" id="ARBA00012513"/>
    </source>
</evidence>
<evidence type="ECO:0000256" key="6">
    <source>
        <dbReference type="ARBA" id="ARBA00022741"/>
    </source>
</evidence>
<dbReference type="PROSITE" id="PS50011">
    <property type="entry name" value="PROTEIN_KINASE_DOM"/>
    <property type="match status" value="1"/>
</dbReference>
<reference evidence="15" key="1">
    <citation type="submission" date="2015-11" db="EMBL/GenBank/DDBJ databases">
        <title>De novo transcriptome assembly of four potential Pierce s Disease insect vectors from Arizona vineyards.</title>
        <authorList>
            <person name="Tassone E.E."/>
        </authorList>
    </citation>
    <scope>NUCLEOTIDE SEQUENCE</scope>
</reference>
<evidence type="ECO:0000256" key="8">
    <source>
        <dbReference type="ARBA" id="ARBA00022840"/>
    </source>
</evidence>
<evidence type="ECO:0000259" key="14">
    <source>
        <dbReference type="PROSITE" id="PS51285"/>
    </source>
</evidence>
<evidence type="ECO:0000256" key="11">
    <source>
        <dbReference type="ARBA" id="ARBA00048679"/>
    </source>
</evidence>
<dbReference type="InterPro" id="IPR037638">
    <property type="entry name" value="MASTL_STKc"/>
</dbReference>
<evidence type="ECO:0000256" key="9">
    <source>
        <dbReference type="ARBA" id="ARBA00033099"/>
    </source>
</evidence>
<evidence type="ECO:0000256" key="12">
    <source>
        <dbReference type="SAM" id="MobiDB-lite"/>
    </source>
</evidence>
<evidence type="ECO:0000256" key="7">
    <source>
        <dbReference type="ARBA" id="ARBA00022777"/>
    </source>
</evidence>
<dbReference type="PANTHER" id="PTHR24356:SF1">
    <property type="entry name" value="SERINE_THREONINE-PROTEIN KINASE GREATWALL"/>
    <property type="match status" value="1"/>
</dbReference>
<evidence type="ECO:0000256" key="3">
    <source>
        <dbReference type="ARBA" id="ARBA00022148"/>
    </source>
</evidence>
<dbReference type="Pfam" id="PF00069">
    <property type="entry name" value="Pkinase"/>
    <property type="match status" value="2"/>
</dbReference>
<dbReference type="Gene3D" id="1.10.510.10">
    <property type="entry name" value="Transferase(Phosphotransferase) domain 1"/>
    <property type="match status" value="2"/>
</dbReference>
<keyword evidence="6" id="KW-0547">Nucleotide-binding</keyword>
<feature type="non-terminal residue" evidence="15">
    <location>
        <position position="1"/>
    </location>
</feature>
<keyword evidence="8" id="KW-0067">ATP-binding</keyword>
<dbReference type="GO" id="GO:0004674">
    <property type="term" value="F:protein serine/threonine kinase activity"/>
    <property type="evidence" value="ECO:0007669"/>
    <property type="project" value="UniProtKB-KW"/>
</dbReference>
<dbReference type="EMBL" id="GECU01031146">
    <property type="protein sequence ID" value="JAS76560.1"/>
    <property type="molecule type" value="Transcribed_RNA"/>
</dbReference>
<sequence length="636" mass="71706">NVYYIFQMAAKHKHRRKCNVYYIFQMAAKHKHRRKCNGLNIIESKSDGELLYDELNCDRSLDSSIACEQSTFFIAPEIQDFNILKPISRGAYGKVFLGMKKAHPEQMYAIKVMKKCEMINKNMVSQVVNERNALALSRSPFCVQLFYSLQTASCIYLVMEYMVGGDLKSLLSRYGFFDEDMATFYIAEVVLALLYLHSHGIVHRDLKPDNMLLAQSGHLKLTDFGLSKISLHRDLEIEDLVNGTPYQGTSRTPGQLLSLTSHLSFGSNGGTPSKTNVTVRQNESRLSGISPFQSAEHYLRHDETSLSYHTCEECSTGHCSHESKENTVWTPSPLSRSRSFKRPGSRRKRKRMEHLDGLFNDSTPPAALSSNLTQDINALDLTDGPDHSPKRFNARLSPTLKSVLKPRFHSDEDTRPSVMFSTPVSANARCQSDSTALTKITRFALPELDASHIEEIGVSPIATPHPNQRMSLSSHTPFRTPKSVRRGKPSSDQRILGTPDYLAPELLLRQGDGPSVDWWALGVCMYEFMTGVLPFNDETPQAVFNNILQRELEWPDGDEALSQTAFDAINSLLTLDPLQRPSGEAVKLLPHFTSIDWDHLLETTPPFIPQPESLGDTSYFQARNILQHLNMSNFEL</sequence>
<accession>A0A1B6HPF7</accession>
<dbReference type="GO" id="GO:0035556">
    <property type="term" value="P:intracellular signal transduction"/>
    <property type="evidence" value="ECO:0007669"/>
    <property type="project" value="TreeGrafter"/>
</dbReference>
<dbReference type="AlphaFoldDB" id="A0A1B6HPF7"/>
<comment type="catalytic activity">
    <reaction evidence="10">
        <text>L-threonyl-[protein] + ATP = O-phospho-L-threonyl-[protein] + ADP + H(+)</text>
        <dbReference type="Rhea" id="RHEA:46608"/>
        <dbReference type="Rhea" id="RHEA-COMP:11060"/>
        <dbReference type="Rhea" id="RHEA-COMP:11605"/>
        <dbReference type="ChEBI" id="CHEBI:15378"/>
        <dbReference type="ChEBI" id="CHEBI:30013"/>
        <dbReference type="ChEBI" id="CHEBI:30616"/>
        <dbReference type="ChEBI" id="CHEBI:61977"/>
        <dbReference type="ChEBI" id="CHEBI:456216"/>
        <dbReference type="EC" id="2.7.11.1"/>
    </reaction>
</comment>
<feature type="compositionally biased region" description="Polar residues" evidence="12">
    <location>
        <begin position="326"/>
        <end position="337"/>
    </location>
</feature>
<comment type="similarity">
    <text evidence="1">Belongs to the protein kinase superfamily. AGC Ser/Thr protein kinase family.</text>
</comment>
<dbReference type="GO" id="GO:0005524">
    <property type="term" value="F:ATP binding"/>
    <property type="evidence" value="ECO:0007669"/>
    <property type="project" value="UniProtKB-KW"/>
</dbReference>
<keyword evidence="7" id="KW-0418">Kinase</keyword>
<evidence type="ECO:0000256" key="10">
    <source>
        <dbReference type="ARBA" id="ARBA00047899"/>
    </source>
</evidence>
<dbReference type="InterPro" id="IPR000961">
    <property type="entry name" value="AGC-kinase_C"/>
</dbReference>
<dbReference type="FunFam" id="3.30.200.20:FF:000550">
    <property type="entry name" value="Serine/threonine-protein kinase greatwall"/>
    <property type="match status" value="1"/>
</dbReference>
<dbReference type="GO" id="GO:0005634">
    <property type="term" value="C:nucleus"/>
    <property type="evidence" value="ECO:0007669"/>
    <property type="project" value="TreeGrafter"/>
</dbReference>
<organism evidence="15">
    <name type="scientific">Homalodisca liturata</name>
    <dbReference type="NCBI Taxonomy" id="320908"/>
    <lineage>
        <taxon>Eukaryota</taxon>
        <taxon>Metazoa</taxon>
        <taxon>Ecdysozoa</taxon>
        <taxon>Arthropoda</taxon>
        <taxon>Hexapoda</taxon>
        <taxon>Insecta</taxon>
        <taxon>Pterygota</taxon>
        <taxon>Neoptera</taxon>
        <taxon>Paraneoptera</taxon>
        <taxon>Hemiptera</taxon>
        <taxon>Auchenorrhyncha</taxon>
        <taxon>Membracoidea</taxon>
        <taxon>Cicadellidae</taxon>
        <taxon>Cicadellinae</taxon>
        <taxon>Proconiini</taxon>
        <taxon>Homalodisca</taxon>
    </lineage>
</organism>
<proteinExistence type="inferred from homology"/>
<gene>
    <name evidence="15" type="ORF">g.19336</name>
</gene>
<dbReference type="PROSITE" id="PS51285">
    <property type="entry name" value="AGC_KINASE_CTER"/>
    <property type="match status" value="1"/>
</dbReference>
<feature type="compositionally biased region" description="Basic residues" evidence="12">
    <location>
        <begin position="338"/>
        <end position="352"/>
    </location>
</feature>
<evidence type="ECO:0000256" key="5">
    <source>
        <dbReference type="ARBA" id="ARBA00022679"/>
    </source>
</evidence>
<protein>
    <recommendedName>
        <fullName evidence="3">Serine/threonine-protein kinase greatwall</fullName>
        <ecNumber evidence="2">2.7.11.1</ecNumber>
    </recommendedName>
    <alternativeName>
        <fullName evidence="9">Microtubule-associated serine/threonine-protein kinase-like</fullName>
    </alternativeName>
</protein>
<dbReference type="CDD" id="cd05610">
    <property type="entry name" value="STKc_MASTL"/>
    <property type="match status" value="1"/>
</dbReference>
<comment type="catalytic activity">
    <reaction evidence="11">
        <text>L-seryl-[protein] + ATP = O-phospho-L-seryl-[protein] + ADP + H(+)</text>
        <dbReference type="Rhea" id="RHEA:17989"/>
        <dbReference type="Rhea" id="RHEA-COMP:9863"/>
        <dbReference type="Rhea" id="RHEA-COMP:11604"/>
        <dbReference type="ChEBI" id="CHEBI:15378"/>
        <dbReference type="ChEBI" id="CHEBI:29999"/>
        <dbReference type="ChEBI" id="CHEBI:30616"/>
        <dbReference type="ChEBI" id="CHEBI:83421"/>
        <dbReference type="ChEBI" id="CHEBI:456216"/>
        <dbReference type="EC" id="2.7.11.1"/>
    </reaction>
</comment>
<dbReference type="FunFam" id="1.10.510.10:FF:000484">
    <property type="entry name" value="Serine/threonine-protein kinase greatwall, putative"/>
    <property type="match status" value="1"/>
</dbReference>
<dbReference type="SMART" id="SM00220">
    <property type="entry name" value="S_TKc"/>
    <property type="match status" value="1"/>
</dbReference>
<evidence type="ECO:0000256" key="1">
    <source>
        <dbReference type="ARBA" id="ARBA00009903"/>
    </source>
</evidence>
<dbReference type="InterPro" id="IPR050236">
    <property type="entry name" value="Ser_Thr_kinase_AGC"/>
</dbReference>
<dbReference type="PANTHER" id="PTHR24356">
    <property type="entry name" value="SERINE/THREONINE-PROTEIN KINASE"/>
    <property type="match status" value="1"/>
</dbReference>
<dbReference type="PROSITE" id="PS00108">
    <property type="entry name" value="PROTEIN_KINASE_ST"/>
    <property type="match status" value="1"/>
</dbReference>
<dbReference type="SUPFAM" id="SSF56112">
    <property type="entry name" value="Protein kinase-like (PK-like)"/>
    <property type="match status" value="1"/>
</dbReference>
<evidence type="ECO:0000259" key="13">
    <source>
        <dbReference type="PROSITE" id="PS50011"/>
    </source>
</evidence>
<dbReference type="Gene3D" id="3.30.200.20">
    <property type="entry name" value="Phosphorylase Kinase, domain 1"/>
    <property type="match status" value="2"/>
</dbReference>
<dbReference type="EC" id="2.7.11.1" evidence="2"/>
<dbReference type="InterPro" id="IPR000719">
    <property type="entry name" value="Prot_kinase_dom"/>
</dbReference>
<evidence type="ECO:0000256" key="4">
    <source>
        <dbReference type="ARBA" id="ARBA00022527"/>
    </source>
</evidence>
<dbReference type="InterPro" id="IPR008271">
    <property type="entry name" value="Ser/Thr_kinase_AS"/>
</dbReference>